<feature type="region of interest" description="Disordered" evidence="1">
    <location>
        <begin position="172"/>
        <end position="279"/>
    </location>
</feature>
<sequence>MALVPDQKLRKTFSIERSPLMLKDYLRDDLSSCSSNGFKSFPRRQCCTTVRFLLEIDLKTRDSNTTTTTTKRLLHRSRSKAASTTISALQRASEAVLSAVKLLPFPNSVKSQSPSPSPSVQRRAKKGLLSRSFSRKLLKRSFWKKADRRKEDEEHTRTIIKPLKLFGEFLGEQHQPSDQNNPQFHTTSSTPNRVSISCSSSKSNSNSWTESDFTENTLQSSSGNSESSSENDAVESPNDVQSSVAVSNQTGVSVGEDSINCSEENTTKDWRNEEEKEQCSPVSVLDCPFEDDETDITSPFHQRLAHMEGTKQKLMQKLRRFESPARLEPVDLEKRITSSEFDDDDSAETPVQFNKENETEKRAEWLVKEIKSTTPSNNILLSKSDNLLSDFFREMIEDQNQNDKNLNKRSDTDMLKAAQDWIYRKSEETFVGWEVEGGREGYLRDIETNGRWKNNVNEEKQELGLALEVEVFASLVNELVIDLF</sequence>
<comment type="caution">
    <text evidence="2">The sequence shown here is derived from an EMBL/GenBank/DDBJ whole genome shotgun (WGS) entry which is preliminary data.</text>
</comment>
<dbReference type="EMBL" id="JAFEMO010000013">
    <property type="protein sequence ID" value="KAH7549490.1"/>
    <property type="molecule type" value="Genomic_DNA"/>
</dbReference>
<evidence type="ECO:0008006" key="4">
    <source>
        <dbReference type="Google" id="ProtNLM"/>
    </source>
</evidence>
<evidence type="ECO:0000313" key="2">
    <source>
        <dbReference type="EMBL" id="KAH7549490.1"/>
    </source>
</evidence>
<evidence type="ECO:0000256" key="1">
    <source>
        <dbReference type="SAM" id="MobiDB-lite"/>
    </source>
</evidence>
<feature type="compositionally biased region" description="Basic and acidic residues" evidence="1">
    <location>
        <begin position="265"/>
        <end position="278"/>
    </location>
</feature>
<dbReference type="Proteomes" id="UP000827721">
    <property type="component" value="Unassembled WGS sequence"/>
</dbReference>
<dbReference type="PANTHER" id="PTHR33623:SF4">
    <property type="entry name" value="DUF4378 DOMAIN-CONTAINING PROTEIN"/>
    <property type="match status" value="1"/>
</dbReference>
<feature type="compositionally biased region" description="Low complexity" evidence="1">
    <location>
        <begin position="220"/>
        <end position="231"/>
    </location>
</feature>
<protein>
    <recommendedName>
        <fullName evidence="4">DUF4378 domain-containing protein</fullName>
    </recommendedName>
</protein>
<dbReference type="PANTHER" id="PTHR33623">
    <property type="entry name" value="OS04G0572500 PROTEIN"/>
    <property type="match status" value="1"/>
</dbReference>
<keyword evidence="3" id="KW-1185">Reference proteome</keyword>
<feature type="region of interest" description="Disordered" evidence="1">
    <location>
        <begin position="107"/>
        <end position="126"/>
    </location>
</feature>
<feature type="compositionally biased region" description="Polar residues" evidence="1">
    <location>
        <begin position="174"/>
        <end position="191"/>
    </location>
</feature>
<gene>
    <name evidence="2" type="ORF">JRO89_XS13G0039500</name>
</gene>
<accession>A0ABQ8H6E7</accession>
<name>A0ABQ8H6E7_9ROSI</name>
<feature type="compositionally biased region" description="Polar residues" evidence="1">
    <location>
        <begin position="238"/>
        <end position="252"/>
    </location>
</feature>
<feature type="compositionally biased region" description="Low complexity" evidence="1">
    <location>
        <begin position="108"/>
        <end position="121"/>
    </location>
</feature>
<reference evidence="2 3" key="1">
    <citation type="submission" date="2021-02" db="EMBL/GenBank/DDBJ databases">
        <title>Plant Genome Project.</title>
        <authorList>
            <person name="Zhang R.-G."/>
        </authorList>
    </citation>
    <scope>NUCLEOTIDE SEQUENCE [LARGE SCALE GENOMIC DNA]</scope>
    <source>
        <tissue evidence="2">Leaves</tissue>
    </source>
</reference>
<evidence type="ECO:0000313" key="3">
    <source>
        <dbReference type="Proteomes" id="UP000827721"/>
    </source>
</evidence>
<organism evidence="2 3">
    <name type="scientific">Xanthoceras sorbifolium</name>
    <dbReference type="NCBI Taxonomy" id="99658"/>
    <lineage>
        <taxon>Eukaryota</taxon>
        <taxon>Viridiplantae</taxon>
        <taxon>Streptophyta</taxon>
        <taxon>Embryophyta</taxon>
        <taxon>Tracheophyta</taxon>
        <taxon>Spermatophyta</taxon>
        <taxon>Magnoliopsida</taxon>
        <taxon>eudicotyledons</taxon>
        <taxon>Gunneridae</taxon>
        <taxon>Pentapetalae</taxon>
        <taxon>rosids</taxon>
        <taxon>malvids</taxon>
        <taxon>Sapindales</taxon>
        <taxon>Sapindaceae</taxon>
        <taxon>Xanthoceroideae</taxon>
        <taxon>Xanthoceras</taxon>
    </lineage>
</organism>
<proteinExistence type="predicted"/>
<feature type="compositionally biased region" description="Low complexity" evidence="1">
    <location>
        <begin position="192"/>
        <end position="211"/>
    </location>
</feature>